<dbReference type="GO" id="GO:0097401">
    <property type="term" value="P:synaptic vesicle lumen acidification"/>
    <property type="evidence" value="ECO:0007669"/>
    <property type="project" value="Ensembl"/>
</dbReference>
<protein>
    <recommendedName>
        <fullName evidence="10">V-type proton ATPase subunit C</fullName>
    </recommendedName>
</protein>
<dbReference type="Gene3D" id="3.30.70.1180">
    <property type="entry name" value="Vacuolar atp synthase subunit c, domain 1"/>
    <property type="match status" value="1"/>
</dbReference>
<evidence type="ECO:0000256" key="1">
    <source>
        <dbReference type="ARBA" id="ARBA00006138"/>
    </source>
</evidence>
<dbReference type="AlphaFoldDB" id="A0A8B9WXS3"/>
<comment type="function">
    <text evidence="8 10">Subunit of the V1 complex of vacuolar(H+)-ATPase (V-ATPase), a multisubunit enzyme composed of a peripheral complex (V1) that hydrolyzes ATP and a membrane integral complex (V0) that translocates protons. V-ATPase is responsible for acidifying and maintaining the pH of intracellular compartments and in some cell types, is targeted to the plasma membrane, where it is responsible for acidifying the extracellular environment. Subunit C is necessary for the assembly of the catalytic sector of the enzyme and is likely to have a specific function in its catalytic activity.</text>
</comment>
<feature type="region of interest" description="Disordered" evidence="11">
    <location>
        <begin position="67"/>
        <end position="86"/>
    </location>
</feature>
<reference evidence="12" key="1">
    <citation type="submission" date="2019-05" db="EMBL/GenBank/DDBJ databases">
        <authorList>
            <person name="Zhang S."/>
            <person name="Liu J."/>
        </authorList>
    </citation>
    <scope>NUCLEOTIDE SEQUENCE [LARGE SCALE GENOMIC DNA]</scope>
</reference>
<dbReference type="GO" id="GO:0000221">
    <property type="term" value="C:vacuolar proton-transporting V-type ATPase, V1 domain"/>
    <property type="evidence" value="ECO:0007669"/>
    <property type="project" value="TreeGrafter"/>
</dbReference>
<keyword evidence="13" id="KW-1185">Reference proteome</keyword>
<dbReference type="InterPro" id="IPR036132">
    <property type="entry name" value="Vac_ATP_synth_c_sf"/>
</dbReference>
<dbReference type="Gene3D" id="1.20.1460.10">
    <property type="entry name" value="subunit c (vma5p) of the yeast v-atpase, domain 2"/>
    <property type="match status" value="1"/>
</dbReference>
<name>A0A8B9WXS3_BOSMU</name>
<dbReference type="SUPFAM" id="SSF118203">
    <property type="entry name" value="Vacuolar ATP synthase subunit C"/>
    <property type="match status" value="1"/>
</dbReference>
<dbReference type="Gene3D" id="3.30.70.100">
    <property type="match status" value="1"/>
</dbReference>
<dbReference type="GO" id="GO:0030672">
    <property type="term" value="C:synaptic vesicle membrane"/>
    <property type="evidence" value="ECO:0007669"/>
    <property type="project" value="UniProtKB-SubCell"/>
</dbReference>
<feature type="compositionally biased region" description="Pro residues" evidence="11">
    <location>
        <begin position="40"/>
        <end position="54"/>
    </location>
</feature>
<evidence type="ECO:0000256" key="4">
    <source>
        <dbReference type="ARBA" id="ARBA00022990"/>
    </source>
</evidence>
<evidence type="ECO:0000256" key="7">
    <source>
        <dbReference type="ARBA" id="ARBA00037827"/>
    </source>
</evidence>
<dbReference type="GO" id="GO:0030665">
    <property type="term" value="C:clathrin-coated vesicle membrane"/>
    <property type="evidence" value="ECO:0007669"/>
    <property type="project" value="UniProtKB-SubCell"/>
</dbReference>
<dbReference type="GO" id="GO:0046961">
    <property type="term" value="F:proton-transporting ATPase activity, rotational mechanism"/>
    <property type="evidence" value="ECO:0007669"/>
    <property type="project" value="Ensembl"/>
</dbReference>
<evidence type="ECO:0000256" key="9">
    <source>
        <dbReference type="ARBA" id="ARBA00046696"/>
    </source>
</evidence>
<dbReference type="GO" id="GO:0005765">
    <property type="term" value="C:lysosomal membrane"/>
    <property type="evidence" value="ECO:0007669"/>
    <property type="project" value="TreeGrafter"/>
</dbReference>
<reference evidence="12" key="3">
    <citation type="submission" date="2025-09" db="UniProtKB">
        <authorList>
            <consortium name="Ensembl"/>
        </authorList>
    </citation>
    <scope>IDENTIFICATION</scope>
</reference>
<accession>A0A8B9WXS3</accession>
<comment type="subcellular location">
    <subcellularLocation>
        <location evidence="6">Cytoplasmic vesicle</location>
        <location evidence="6">Clathrin-coated vesicle membrane</location>
        <topology evidence="6">Peripheral membrane protein</topology>
    </subcellularLocation>
    <subcellularLocation>
        <location evidence="7">Cytoplasmic vesicle</location>
        <location evidence="7">Secretory vesicle</location>
        <location evidence="7">Synaptic vesicle membrane</location>
        <topology evidence="7">Peripheral membrane protein</topology>
    </subcellularLocation>
</comment>
<evidence type="ECO:0000313" key="12">
    <source>
        <dbReference type="Ensembl" id="ENSBGRP00000012511.1"/>
    </source>
</evidence>
<keyword evidence="5 10" id="KW-0406">Ion transport</keyword>
<evidence type="ECO:0000256" key="2">
    <source>
        <dbReference type="ARBA" id="ARBA00022448"/>
    </source>
</evidence>
<evidence type="ECO:0000256" key="8">
    <source>
        <dbReference type="ARBA" id="ARBA00046006"/>
    </source>
</evidence>
<dbReference type="GeneTree" id="ENSGT00390000004263"/>
<dbReference type="GO" id="GO:0005886">
    <property type="term" value="C:plasma membrane"/>
    <property type="evidence" value="ECO:0007669"/>
    <property type="project" value="Ensembl"/>
</dbReference>
<sequence length="396" mass="44704">MKISGVTLRMAAMKFTGGGRNSRRRNPTLPGRALPAQTPGSPPLPGEPPSPAPLPWARLRRLRSGARVGGAAHVGGAGAPRSADRPGWHVTCSVGAAVEEAVRPELRSGRGWSAEPLTPARLSASLPVTAGTSSFDTSLGWLRKWLNIWLTYWRTVKIKFRRTCWPMEGVTQIDNDLKSRASAYNNLKGNLQNLERKNAGSLLTRSLAEIVKKDDFVLDSEYLVTLLVVVPKLNHNDWIKQYETLAEMVVPRSSNVLSEDQDSYLCNVTLFRKAVDDFRHKARENKFIVRDFQYNEEEMKADKEEMNRLSTDKKKQFGPLVRWLKVNFSEAFIAWIHVKALRVFVESVLRYGLPVNFQAMLLQPNKKTMKKLREVLYELYKHLDSSAATIIDVSIY</sequence>
<gene>
    <name evidence="12" type="primary">ATP6V1C1</name>
</gene>
<dbReference type="FunFam" id="3.30.70.100:FF:000002">
    <property type="entry name" value="V-type proton ATPase subunit C"/>
    <property type="match status" value="1"/>
</dbReference>
<evidence type="ECO:0000256" key="6">
    <source>
        <dbReference type="ARBA" id="ARBA00029434"/>
    </source>
</evidence>
<reference evidence="12" key="2">
    <citation type="submission" date="2025-08" db="UniProtKB">
        <authorList>
            <consortium name="Ensembl"/>
        </authorList>
    </citation>
    <scope>IDENTIFICATION</scope>
</reference>
<dbReference type="CDD" id="cd14785">
    <property type="entry name" value="V-ATPase_C"/>
    <property type="match status" value="1"/>
</dbReference>
<evidence type="ECO:0000256" key="10">
    <source>
        <dbReference type="RuleBase" id="RU364010"/>
    </source>
</evidence>
<dbReference type="Proteomes" id="UP000694520">
    <property type="component" value="Chromosome 18"/>
</dbReference>
<dbReference type="Ensembl" id="ENSBGRT00000014429.1">
    <property type="protein sequence ID" value="ENSBGRP00000012511.1"/>
    <property type="gene ID" value="ENSBGRG00000007817.1"/>
</dbReference>
<keyword evidence="3 10" id="KW-0375">Hydrogen ion transport</keyword>
<dbReference type="PANTHER" id="PTHR10137">
    <property type="entry name" value="V-TYPE PROTON ATPASE SUBUNIT C"/>
    <property type="match status" value="1"/>
</dbReference>
<organism evidence="12 13">
    <name type="scientific">Bos mutus grunniens</name>
    <name type="common">Wild yak</name>
    <name type="synonym">Bos grunniens</name>
    <dbReference type="NCBI Taxonomy" id="30521"/>
    <lineage>
        <taxon>Eukaryota</taxon>
        <taxon>Metazoa</taxon>
        <taxon>Chordata</taxon>
        <taxon>Craniata</taxon>
        <taxon>Vertebrata</taxon>
        <taxon>Euteleostomi</taxon>
        <taxon>Mammalia</taxon>
        <taxon>Eutheria</taxon>
        <taxon>Laurasiatheria</taxon>
        <taxon>Artiodactyla</taxon>
        <taxon>Ruminantia</taxon>
        <taxon>Pecora</taxon>
        <taxon>Bovidae</taxon>
        <taxon>Bovinae</taxon>
        <taxon>Bos</taxon>
    </lineage>
</organism>
<dbReference type="PANTHER" id="PTHR10137:SF5">
    <property type="entry name" value="V-TYPE PROTON ATPASE SUBUNIT C 1"/>
    <property type="match status" value="1"/>
</dbReference>
<dbReference type="Pfam" id="PF03223">
    <property type="entry name" value="V-ATPase_C"/>
    <property type="match status" value="1"/>
</dbReference>
<evidence type="ECO:0000256" key="11">
    <source>
        <dbReference type="SAM" id="MobiDB-lite"/>
    </source>
</evidence>
<proteinExistence type="inferred from homology"/>
<evidence type="ECO:0000256" key="3">
    <source>
        <dbReference type="ARBA" id="ARBA00022781"/>
    </source>
</evidence>
<keyword evidence="2 10" id="KW-0813">Transport</keyword>
<comment type="subunit">
    <text evidence="10">V-ATPase is a heteromultimeric enzyme made up of two complexes: the ATP-hydrolytic V1 complex and the proton translocation V0 complex. The V1 complex consists of three catalytic AB heterodimers that form a heterohexamer, three peripheral stalks each consisting of EG heterodimers, one central rotor including subunits D and F, and the regulatory subunits C and H. The proton translocation complex V0 consists of the proton transport subunit a, a ring of proteolipid subunits c9c'', rotary subunit d, subunits e and f, and two accessory subunits.</text>
</comment>
<keyword evidence="4" id="KW-0007">Acetylation</keyword>
<evidence type="ECO:0000313" key="13">
    <source>
        <dbReference type="Proteomes" id="UP000694520"/>
    </source>
</evidence>
<comment type="similarity">
    <text evidence="1 10">Belongs to the V-ATPase C subunit family.</text>
</comment>
<feature type="region of interest" description="Disordered" evidence="11">
    <location>
        <begin position="14"/>
        <end position="55"/>
    </location>
</feature>
<dbReference type="FunFam" id="3.30.70.1180:FF:000003">
    <property type="entry name" value="V-type proton ATPase subunit C"/>
    <property type="match status" value="1"/>
</dbReference>
<dbReference type="InterPro" id="IPR004907">
    <property type="entry name" value="ATPase_V1-cplx_csu"/>
</dbReference>
<evidence type="ECO:0000256" key="5">
    <source>
        <dbReference type="ARBA" id="ARBA00023065"/>
    </source>
</evidence>
<comment type="subunit">
    <text evidence="9">V-ATPase is a heteromultimeric enzyme made up of two complexes: the ATP-hydrolytic V1 complex and the proton translocation V0 complex. The V1 complex consists of three catalytic AB heterodimers that form a heterohexamer, three peripheral stalks each consisting of EG heterodimers, one central rotor including subunits D and F, and the regulatory subunits C and H. The proton translocation complex V0 consists of the proton transport subunit a, a ring of proteolipid subunits c9c'', rotary subunit d, subunits e and f, and the accessory subunits ATP6AP1/Ac45 and ATP6AP2/PRR.</text>
</comment>